<name>A0A2P2NJH3_RHIMU</name>
<proteinExistence type="predicted"/>
<protein>
    <submittedName>
        <fullName evidence="2">Uncharacterized protein</fullName>
    </submittedName>
</protein>
<accession>A0A2P2NJH3</accession>
<keyword evidence="1" id="KW-0812">Transmembrane</keyword>
<evidence type="ECO:0000313" key="2">
    <source>
        <dbReference type="EMBL" id="MBX42619.1"/>
    </source>
</evidence>
<dbReference type="AlphaFoldDB" id="A0A2P2NJH3"/>
<sequence length="42" mass="4825">MGIKSPKYVFCACMSFWTPFFLLYILDALGYCLSILAIHAYL</sequence>
<reference evidence="2" key="1">
    <citation type="submission" date="2018-02" db="EMBL/GenBank/DDBJ databases">
        <title>Rhizophora mucronata_Transcriptome.</title>
        <authorList>
            <person name="Meera S.P."/>
            <person name="Sreeshan A."/>
            <person name="Augustine A."/>
        </authorList>
    </citation>
    <scope>NUCLEOTIDE SEQUENCE</scope>
    <source>
        <tissue evidence="2">Leaf</tissue>
    </source>
</reference>
<evidence type="ECO:0000256" key="1">
    <source>
        <dbReference type="SAM" id="Phobius"/>
    </source>
</evidence>
<dbReference type="EMBL" id="GGEC01062135">
    <property type="protein sequence ID" value="MBX42619.1"/>
    <property type="molecule type" value="Transcribed_RNA"/>
</dbReference>
<feature type="transmembrane region" description="Helical" evidence="1">
    <location>
        <begin position="21"/>
        <end position="41"/>
    </location>
</feature>
<organism evidence="2">
    <name type="scientific">Rhizophora mucronata</name>
    <name type="common">Asiatic mangrove</name>
    <dbReference type="NCBI Taxonomy" id="61149"/>
    <lineage>
        <taxon>Eukaryota</taxon>
        <taxon>Viridiplantae</taxon>
        <taxon>Streptophyta</taxon>
        <taxon>Embryophyta</taxon>
        <taxon>Tracheophyta</taxon>
        <taxon>Spermatophyta</taxon>
        <taxon>Magnoliopsida</taxon>
        <taxon>eudicotyledons</taxon>
        <taxon>Gunneridae</taxon>
        <taxon>Pentapetalae</taxon>
        <taxon>rosids</taxon>
        <taxon>fabids</taxon>
        <taxon>Malpighiales</taxon>
        <taxon>Rhizophoraceae</taxon>
        <taxon>Rhizophora</taxon>
    </lineage>
</organism>
<keyword evidence="1" id="KW-0472">Membrane</keyword>
<keyword evidence="1" id="KW-1133">Transmembrane helix</keyword>